<dbReference type="Pfam" id="PF02187">
    <property type="entry name" value="GAS2"/>
    <property type="match status" value="1"/>
</dbReference>
<feature type="region of interest" description="Disordered" evidence="4">
    <location>
        <begin position="1019"/>
        <end position="1039"/>
    </location>
</feature>
<evidence type="ECO:0000256" key="3">
    <source>
        <dbReference type="ARBA" id="ARBA00023212"/>
    </source>
</evidence>
<protein>
    <recommendedName>
        <fullName evidence="5">GAR domain-containing protein</fullName>
    </recommendedName>
</protein>
<feature type="compositionally biased region" description="Polar residues" evidence="4">
    <location>
        <begin position="1680"/>
        <end position="1698"/>
    </location>
</feature>
<dbReference type="eggNOG" id="ENOG502S6V6">
    <property type="taxonomic scope" value="Eukaryota"/>
</dbReference>
<evidence type="ECO:0000313" key="6">
    <source>
        <dbReference type="EMBL" id="KTB33949.1"/>
    </source>
</evidence>
<dbReference type="InterPro" id="IPR003108">
    <property type="entry name" value="GAR_dom"/>
</dbReference>
<feature type="compositionally biased region" description="Polar residues" evidence="4">
    <location>
        <begin position="1432"/>
        <end position="1463"/>
    </location>
</feature>
<feature type="region of interest" description="Disordered" evidence="4">
    <location>
        <begin position="627"/>
        <end position="657"/>
    </location>
</feature>
<feature type="compositionally biased region" description="Polar residues" evidence="4">
    <location>
        <begin position="1728"/>
        <end position="1739"/>
    </location>
</feature>
<sequence length="1746" mass="194281">MSSDAAMNSSEDPRSSGTPVGQEGTTLPVAPMSTNPDPTEGPKSPAKGEETLESHEVIELQMFSERKAWIEEKIRLLEKMPPVEVFVGLEAIKASAEQVPGLPTRAELQDWIAEHDIIEKETEIFDKGELKKLRNFTRAATQRNLSPEDTDLIELTLTTIYELDKLLHLLRDRTENLDLLGIRLTWEDHRSNSWADRRRIISDLRNFLETRARFSPSVYEATVAPELPEVHRRGSIASIISVTSTSSESSLNSAGFSRSTRFKLAELLSRDAATLAGRVTSLKHGSVSAAGKVLDKLIDHSRKPVPDELLDEQDKLEEQCINEMENIGKFVMNVVMQWRKHVSLMCYLQLVLIISCRADEIYVETMKDQAATQSLLEEIELAAIQHPSGRLSSSFTSRADALVKRLQLRGNPVAPNNSFPRPVHPLFPEQAPFNEMLAQSLSSDILAATSMAKSVDAAAKDYKSKYEAVKRVEMLKDAATEVSDTLSGLIGRLQNGIDGGEGDGSPPLLASTDCLDPTKHSVYLALLPSMLEELGKADNSAGDLSRSLPAALLRLDFNGIDPDFKAGASEVLSKLIVLRGNAQQTRDEVTGRASRLREARKIWSAMDTALKDLELIRREAVDTIDSVRWRQESHSTHGAPPTPESPPSLPLPLGPSEDNQVAHFSSQMVDLVSRVSEGVYNPLAVLSKTLEDPLKDSLSQTADSLKSHYERVKRIIDLLRSVCGQASAMASIRDESNNFHLRIESLIVRYDSLIQNVLEDSETDSAAAEMQNQLACLKDSSLSFIDDIAHRVPLVSPRSQNTSFIKRSYSSLELTANFLSTDQPIELPFELQSLDDAVRADCNAYSMRLNGQVRNLEQAAANYQSALMAKDADTAYSSAVVDMDDAEKRLSALKEGYTSVVTREDKLQSLADLLPGIESSLQLHRPKMQHGLTNLREKCRRMESHSRNNRSSFQDSLLLSRTKALDDLDRRFVAWDTEMKSIRNQVVEAHQTEVLRLEEERKAEELRRRAELDRLAAEETEKARLEQERKVEEERVRLEEEQRQEELRNQILEAEKAERAKLESEEAERARVEEKRLEEERRMQLETERQEAERAKLLDVETRLRETEDQLAEERRLNAERERIAQEERLQKEERHRHSTSTMIEEDVFGLQLATSDSPGTVTQEMRDLLAQVARIRKRLRSIGIKEAVRPSSGTSVLPTRDQAQTTREQLSFLNEEMQTLPSSVEITSVNLQLRSCRMELAASEEMLGRLNQLASLADEVSNCDTVLSDLLEHIDSYPSIPLGPLSSLYTCPTDVSSESQLSGRLDFTRSAIEAMSTSFGAVRDDHRAKSERERILQTWSELEDMANDRINGRRSRPSSVASTSQNSSGRNSRSSIVTSHTSTSNAARKSSGYASLSVVANKGNPRGRLNVPNPNRRAVSGSDEPLERSTSRMSVRSTQRSTSGSSLYGSTFASRQRTNSLTPVAATPPVRLHSRSRTSTASSSSSQKNRSSSPAVSDTSSLPRSHAGRSSSSMSTWSRAPRISFPHVPRMTPKKSPPVRKTYVANPKSKLDVAVGQVVNNLPVGINIEGVAGSWKDQSGKYWIGDKDPKLCFCRILRSQTVMVRVGGGWQELSKFITNHFADSFRLLSEASTAQLPSREEKWISSATLLEAVANSPPRAPRTPEPNGSPSYLPAFALSTPSGTPRSLLSTPSTKGSPLTPLQFMRRAEPEAPFLRPETPSKPPNSRGRTTTVPSTPVRQPLWRP</sequence>
<dbReference type="EMBL" id="LATX01002123">
    <property type="protein sequence ID" value="KTB33949.1"/>
    <property type="molecule type" value="Genomic_DNA"/>
</dbReference>
<name>A0A0W0FC95_MONRR</name>
<reference evidence="6 7" key="1">
    <citation type="submission" date="2015-12" db="EMBL/GenBank/DDBJ databases">
        <title>Draft genome sequence of Moniliophthora roreri, the causal agent of frosty pod rot of cacao.</title>
        <authorList>
            <person name="Aime M.C."/>
            <person name="Diaz-Valderrama J.R."/>
            <person name="Kijpornyongpan T."/>
            <person name="Phillips-Mora W."/>
        </authorList>
    </citation>
    <scope>NUCLEOTIDE SEQUENCE [LARGE SCALE GENOMIC DNA]</scope>
    <source>
        <strain evidence="6 7">MCA 2952</strain>
    </source>
</reference>
<feature type="region of interest" description="Disordered" evidence="4">
    <location>
        <begin position="1655"/>
        <end position="1746"/>
    </location>
</feature>
<dbReference type="Gene3D" id="3.30.920.20">
    <property type="entry name" value="Gas2-like domain"/>
    <property type="match status" value="1"/>
</dbReference>
<organism evidence="6 7">
    <name type="scientific">Moniliophthora roreri</name>
    <name type="common">Frosty pod rot fungus</name>
    <name type="synonym">Monilia roreri</name>
    <dbReference type="NCBI Taxonomy" id="221103"/>
    <lineage>
        <taxon>Eukaryota</taxon>
        <taxon>Fungi</taxon>
        <taxon>Dikarya</taxon>
        <taxon>Basidiomycota</taxon>
        <taxon>Agaricomycotina</taxon>
        <taxon>Agaricomycetes</taxon>
        <taxon>Agaricomycetidae</taxon>
        <taxon>Agaricales</taxon>
        <taxon>Marasmiineae</taxon>
        <taxon>Marasmiaceae</taxon>
        <taxon>Moniliophthora</taxon>
    </lineage>
</organism>
<dbReference type="GO" id="GO:0008093">
    <property type="term" value="F:cytoskeletal anchor activity"/>
    <property type="evidence" value="ECO:0007669"/>
    <property type="project" value="TreeGrafter"/>
</dbReference>
<feature type="region of interest" description="Disordered" evidence="4">
    <location>
        <begin position="1058"/>
        <end position="1091"/>
    </location>
</feature>
<dbReference type="SMART" id="SM00243">
    <property type="entry name" value="GAS2"/>
    <property type="match status" value="1"/>
</dbReference>
<dbReference type="InterPro" id="IPR036534">
    <property type="entry name" value="GAR_dom_sf"/>
</dbReference>
<feature type="region of interest" description="Disordered" evidence="4">
    <location>
        <begin position="1347"/>
        <end position="1541"/>
    </location>
</feature>
<keyword evidence="2" id="KW-0963">Cytoplasm</keyword>
<feature type="compositionally biased region" description="Pro residues" evidence="4">
    <location>
        <begin position="640"/>
        <end position="653"/>
    </location>
</feature>
<dbReference type="PANTHER" id="PTHR46756:SF18">
    <property type="entry name" value="GAS2-LIKE PROTEIN PICKLED EGGS"/>
    <property type="match status" value="1"/>
</dbReference>
<gene>
    <name evidence="6" type="ORF">WG66_13375</name>
</gene>
<feature type="compositionally biased region" description="Low complexity" evidence="4">
    <location>
        <begin position="1501"/>
        <end position="1519"/>
    </location>
</feature>
<evidence type="ECO:0000256" key="4">
    <source>
        <dbReference type="SAM" id="MobiDB-lite"/>
    </source>
</evidence>
<evidence type="ECO:0000256" key="2">
    <source>
        <dbReference type="ARBA" id="ARBA00022490"/>
    </source>
</evidence>
<dbReference type="PANTHER" id="PTHR46756">
    <property type="entry name" value="TRANSGELIN"/>
    <property type="match status" value="1"/>
</dbReference>
<evidence type="ECO:0000259" key="5">
    <source>
        <dbReference type="PROSITE" id="PS51460"/>
    </source>
</evidence>
<evidence type="ECO:0000256" key="1">
    <source>
        <dbReference type="ARBA" id="ARBA00004245"/>
    </source>
</evidence>
<dbReference type="Proteomes" id="UP000054988">
    <property type="component" value="Unassembled WGS sequence"/>
</dbReference>
<dbReference type="GO" id="GO:0008017">
    <property type="term" value="F:microtubule binding"/>
    <property type="evidence" value="ECO:0007669"/>
    <property type="project" value="InterPro"/>
</dbReference>
<feature type="region of interest" description="Disordered" evidence="4">
    <location>
        <begin position="1"/>
        <end position="50"/>
    </location>
</feature>
<dbReference type="SUPFAM" id="SSF143575">
    <property type="entry name" value="GAS2 domain-like"/>
    <property type="match status" value="1"/>
</dbReference>
<dbReference type="GO" id="GO:0005884">
    <property type="term" value="C:actin filament"/>
    <property type="evidence" value="ECO:0007669"/>
    <property type="project" value="TreeGrafter"/>
</dbReference>
<keyword evidence="3" id="KW-0206">Cytoskeleton</keyword>
<dbReference type="GO" id="GO:0051764">
    <property type="term" value="P:actin crosslink formation"/>
    <property type="evidence" value="ECO:0007669"/>
    <property type="project" value="TreeGrafter"/>
</dbReference>
<feature type="compositionally biased region" description="Low complexity" evidence="4">
    <location>
        <begin position="1363"/>
        <end position="1380"/>
    </location>
</feature>
<dbReference type="PROSITE" id="PS51460">
    <property type="entry name" value="GAR"/>
    <property type="match status" value="1"/>
</dbReference>
<evidence type="ECO:0000313" key="7">
    <source>
        <dbReference type="Proteomes" id="UP000054988"/>
    </source>
</evidence>
<dbReference type="GO" id="GO:0051015">
    <property type="term" value="F:actin filament binding"/>
    <property type="evidence" value="ECO:0007669"/>
    <property type="project" value="TreeGrafter"/>
</dbReference>
<comment type="subcellular location">
    <subcellularLocation>
        <location evidence="1">Cytoplasm</location>
        <location evidence="1">Cytoskeleton</location>
    </subcellularLocation>
</comment>
<feature type="domain" description="GAR" evidence="5">
    <location>
        <begin position="1547"/>
        <end position="1625"/>
    </location>
</feature>
<comment type="caution">
    <text evidence="6">The sequence shown here is derived from an EMBL/GenBank/DDBJ whole genome shotgun (WGS) entry which is preliminary data.</text>
</comment>
<accession>A0A0W0FC95</accession>
<feature type="compositionally biased region" description="Polar residues" evidence="4">
    <location>
        <begin position="1"/>
        <end position="25"/>
    </location>
</feature>
<feature type="compositionally biased region" description="Low complexity" evidence="4">
    <location>
        <begin position="1478"/>
        <end position="1494"/>
    </location>
</feature>
<feature type="compositionally biased region" description="Polar residues" evidence="4">
    <location>
        <begin position="1381"/>
        <end position="1395"/>
    </location>
</feature>
<proteinExistence type="predicted"/>